<organism evidence="1 6">
    <name type="scientific">Phytophthora cactorum</name>
    <dbReference type="NCBI Taxonomy" id="29920"/>
    <lineage>
        <taxon>Eukaryota</taxon>
        <taxon>Sar</taxon>
        <taxon>Stramenopiles</taxon>
        <taxon>Oomycota</taxon>
        <taxon>Peronosporomycetes</taxon>
        <taxon>Peronosporales</taxon>
        <taxon>Peronosporaceae</taxon>
        <taxon>Phytophthora</taxon>
    </lineage>
</organism>
<evidence type="ECO:0000313" key="6">
    <source>
        <dbReference type="Proteomes" id="UP000735874"/>
    </source>
</evidence>
<evidence type="ECO:0000313" key="5">
    <source>
        <dbReference type="EMBL" id="KAG3203223.1"/>
    </source>
</evidence>
<dbReference type="Proteomes" id="UP000735874">
    <property type="component" value="Unassembled WGS sequence"/>
</dbReference>
<protein>
    <submittedName>
        <fullName evidence="1">Uncharacterized protein</fullName>
    </submittedName>
</protein>
<dbReference type="EMBL" id="RCMG01002103">
    <property type="protein sequence ID" value="KAG2814727.1"/>
    <property type="molecule type" value="Genomic_DNA"/>
</dbReference>
<dbReference type="Proteomes" id="UP000774804">
    <property type="component" value="Unassembled WGS sequence"/>
</dbReference>
<dbReference type="AlphaFoldDB" id="A0A8T1JJD9"/>
<accession>A0A8T1JJD9</accession>
<dbReference type="EMBL" id="RCMK01002199">
    <property type="protein sequence ID" value="KAG2883675.1"/>
    <property type="molecule type" value="Genomic_DNA"/>
</dbReference>
<name>A0A8T1JJD9_9STRA</name>
<evidence type="ECO:0000313" key="2">
    <source>
        <dbReference type="EMBL" id="KAG2877824.1"/>
    </source>
</evidence>
<dbReference type="EMBL" id="RCMI01002236">
    <property type="protein sequence ID" value="KAG2877824.1"/>
    <property type="molecule type" value="Genomic_DNA"/>
</dbReference>
<evidence type="ECO:0000313" key="1">
    <source>
        <dbReference type="EMBL" id="KAG2814727.1"/>
    </source>
</evidence>
<dbReference type="Proteomes" id="UP000697107">
    <property type="component" value="Unassembled WGS sequence"/>
</dbReference>
<dbReference type="EMBL" id="RCMV01002354">
    <property type="protein sequence ID" value="KAG3203223.1"/>
    <property type="molecule type" value="Genomic_DNA"/>
</dbReference>
<proteinExistence type="predicted"/>
<reference evidence="1" key="1">
    <citation type="submission" date="2018-10" db="EMBL/GenBank/DDBJ databases">
        <title>Effector identification in a new, highly contiguous assembly of the strawberry crown rot pathogen Phytophthora cactorum.</title>
        <authorList>
            <person name="Armitage A.D."/>
            <person name="Nellist C.F."/>
            <person name="Bates H."/>
            <person name="Vickerstaff R.J."/>
            <person name="Harrison R.J."/>
        </authorList>
    </citation>
    <scope>NUCLEOTIDE SEQUENCE</scope>
    <source>
        <strain evidence="1">15-7</strain>
        <strain evidence="2">4032</strain>
        <strain evidence="3">4040</strain>
        <strain evidence="4">P415</strain>
        <strain evidence="5">P421</strain>
    </source>
</reference>
<evidence type="ECO:0000313" key="4">
    <source>
        <dbReference type="EMBL" id="KAG2958697.1"/>
    </source>
</evidence>
<sequence>MTEFYGIVTQYYGIVTYSTCTNVNFDAIPGLQHRLEFAYRSFVDDNRTVGLSALPDSVKAGTFRGAI</sequence>
<comment type="caution">
    <text evidence="1">The sequence shown here is derived from an EMBL/GenBank/DDBJ whole genome shotgun (WGS) entry which is preliminary data.</text>
</comment>
<gene>
    <name evidence="1" type="ORF">PC113_g23284</name>
    <name evidence="2" type="ORF">PC115_g23255</name>
    <name evidence="3" type="ORF">PC117_g25972</name>
    <name evidence="4" type="ORF">PC118_g23393</name>
    <name evidence="5" type="ORF">PC129_g22973</name>
</gene>
<dbReference type="EMBL" id="RCML01002183">
    <property type="protein sequence ID" value="KAG2958697.1"/>
    <property type="molecule type" value="Genomic_DNA"/>
</dbReference>
<dbReference type="Proteomes" id="UP000736787">
    <property type="component" value="Unassembled WGS sequence"/>
</dbReference>
<dbReference type="Proteomes" id="UP000760860">
    <property type="component" value="Unassembled WGS sequence"/>
</dbReference>
<evidence type="ECO:0000313" key="3">
    <source>
        <dbReference type="EMBL" id="KAG2883675.1"/>
    </source>
</evidence>